<dbReference type="GO" id="GO:0016616">
    <property type="term" value="F:oxidoreductase activity, acting on the CH-OH group of donors, NAD or NADP as acceptor"/>
    <property type="evidence" value="ECO:0007669"/>
    <property type="project" value="TreeGrafter"/>
</dbReference>
<evidence type="ECO:0000256" key="2">
    <source>
        <dbReference type="ARBA" id="ARBA00023002"/>
    </source>
</evidence>
<evidence type="ECO:0000256" key="1">
    <source>
        <dbReference type="ARBA" id="ARBA00006484"/>
    </source>
</evidence>
<keyword evidence="4" id="KW-1185">Reference proteome</keyword>
<evidence type="ECO:0000313" key="4">
    <source>
        <dbReference type="Proteomes" id="UP000283587"/>
    </source>
</evidence>
<organism evidence="3 4">
    <name type="scientific">Paracoccus siganidrum</name>
    <dbReference type="NCBI Taxonomy" id="1276757"/>
    <lineage>
        <taxon>Bacteria</taxon>
        <taxon>Pseudomonadati</taxon>
        <taxon>Pseudomonadota</taxon>
        <taxon>Alphaproteobacteria</taxon>
        <taxon>Rhodobacterales</taxon>
        <taxon>Paracoccaceae</taxon>
        <taxon>Paracoccus</taxon>
    </lineage>
</organism>
<comment type="caution">
    <text evidence="3">The sequence shown here is derived from an EMBL/GenBank/DDBJ whole genome shotgun (WGS) entry which is preliminary data.</text>
</comment>
<protein>
    <submittedName>
        <fullName evidence="3">SDR family oxidoreductase</fullName>
    </submittedName>
</protein>
<evidence type="ECO:0000313" key="3">
    <source>
        <dbReference type="EMBL" id="RJL00498.1"/>
    </source>
</evidence>
<comment type="similarity">
    <text evidence="1">Belongs to the short-chain dehydrogenases/reductases (SDR) family.</text>
</comment>
<dbReference type="AlphaFoldDB" id="A0A418ZTT1"/>
<dbReference type="PANTHER" id="PTHR42760:SF133">
    <property type="entry name" value="3-OXOACYL-[ACYL-CARRIER-PROTEIN] REDUCTASE"/>
    <property type="match status" value="1"/>
</dbReference>
<dbReference type="PRINTS" id="PR00081">
    <property type="entry name" value="GDHRDH"/>
</dbReference>
<dbReference type="SUPFAM" id="SSF51735">
    <property type="entry name" value="NAD(P)-binding Rossmann-fold domains"/>
    <property type="match status" value="1"/>
</dbReference>
<sequence length="277" mass="28976">MSLSIQGKTAIVTGAGHGIGLAIGRHFAERGANVMFADCDEAALETELAGHDRESGPVRIFSGDLSARLALANLLSATLDAFDRVDILVNAHRLVKDSDPLEADPQEVEEMLRHNVLGSLRLSQIVARRMMKQAEAGGEGAQAGAQAGAIVNLTTLAGARPAPEKMGYSIACAAQEQATRNLALVLAPHRIRVNAVRFGSVMSHELQAALKTDPGLRSRMLAGTPLGRIAAPDELTEVVHYLVSEGARFVTGQVLTVDGGRSLVDAVTGAGPGARPV</sequence>
<reference evidence="4" key="1">
    <citation type="submission" date="2018-09" db="EMBL/GenBank/DDBJ databases">
        <title>Paracoccus onubensis nov. sp. a moderate halophilic bacterium isolated from Gruta de las Maravillas (Aracena, Spain).</title>
        <authorList>
            <person name="Jurado V."/>
            <person name="Gutierrez-Patricio S."/>
            <person name="Gonzalez-Pimentel J.L."/>
            <person name="Miller A.Z."/>
            <person name="Laiz L."/>
            <person name="Saiz-Jimenez C."/>
        </authorList>
    </citation>
    <scope>NUCLEOTIDE SEQUENCE [LARGE SCALE GENOMIC DNA]</scope>
    <source>
        <strain evidence="4">DSM 26381</strain>
    </source>
</reference>
<dbReference type="OrthoDB" id="9790146at2"/>
<name>A0A418ZTT1_9RHOB</name>
<dbReference type="GO" id="GO:0006633">
    <property type="term" value="P:fatty acid biosynthetic process"/>
    <property type="evidence" value="ECO:0007669"/>
    <property type="project" value="TreeGrafter"/>
</dbReference>
<dbReference type="EMBL" id="QZEW01000172">
    <property type="protein sequence ID" value="RJL00498.1"/>
    <property type="molecule type" value="Genomic_DNA"/>
</dbReference>
<dbReference type="InterPro" id="IPR002347">
    <property type="entry name" value="SDR_fam"/>
</dbReference>
<dbReference type="PANTHER" id="PTHR42760">
    <property type="entry name" value="SHORT-CHAIN DEHYDROGENASES/REDUCTASES FAMILY MEMBER"/>
    <property type="match status" value="1"/>
</dbReference>
<dbReference type="CDD" id="cd05233">
    <property type="entry name" value="SDR_c"/>
    <property type="match status" value="1"/>
</dbReference>
<dbReference type="Proteomes" id="UP000283587">
    <property type="component" value="Unassembled WGS sequence"/>
</dbReference>
<accession>A0A418ZTT1</accession>
<gene>
    <name evidence="3" type="ORF">D3P05_22785</name>
</gene>
<dbReference type="RefSeq" id="WP_119901031.1">
    <property type="nucleotide sequence ID" value="NZ_QNRC01000002.1"/>
</dbReference>
<dbReference type="GO" id="GO:0048038">
    <property type="term" value="F:quinone binding"/>
    <property type="evidence" value="ECO:0007669"/>
    <property type="project" value="TreeGrafter"/>
</dbReference>
<dbReference type="Gene3D" id="3.40.50.720">
    <property type="entry name" value="NAD(P)-binding Rossmann-like Domain"/>
    <property type="match status" value="1"/>
</dbReference>
<dbReference type="InterPro" id="IPR036291">
    <property type="entry name" value="NAD(P)-bd_dom_sf"/>
</dbReference>
<keyword evidence="2" id="KW-0560">Oxidoreductase</keyword>
<dbReference type="Pfam" id="PF13561">
    <property type="entry name" value="adh_short_C2"/>
    <property type="match status" value="1"/>
</dbReference>
<proteinExistence type="inferred from homology"/>